<dbReference type="Gene3D" id="1.10.10.10">
    <property type="entry name" value="Winged helix-like DNA-binding domain superfamily/Winged helix DNA-binding domain"/>
    <property type="match status" value="1"/>
</dbReference>
<organism evidence="2 3">
    <name type="scientific">Staurois parvus</name>
    <dbReference type="NCBI Taxonomy" id="386267"/>
    <lineage>
        <taxon>Eukaryota</taxon>
        <taxon>Metazoa</taxon>
        <taxon>Chordata</taxon>
        <taxon>Craniata</taxon>
        <taxon>Vertebrata</taxon>
        <taxon>Euteleostomi</taxon>
        <taxon>Amphibia</taxon>
        <taxon>Batrachia</taxon>
        <taxon>Anura</taxon>
        <taxon>Neobatrachia</taxon>
        <taxon>Ranoidea</taxon>
        <taxon>Ranidae</taxon>
        <taxon>Staurois</taxon>
    </lineage>
</organism>
<evidence type="ECO:0000313" key="2">
    <source>
        <dbReference type="EMBL" id="CAI9578286.1"/>
    </source>
</evidence>
<dbReference type="InterPro" id="IPR057667">
    <property type="entry name" value="HTH_SB"/>
</dbReference>
<feature type="domain" description="Sleeping Beauty transposase HTH" evidence="1">
    <location>
        <begin position="5"/>
        <end position="50"/>
    </location>
</feature>
<feature type="non-terminal residue" evidence="2">
    <location>
        <position position="104"/>
    </location>
</feature>
<dbReference type="InterPro" id="IPR036388">
    <property type="entry name" value="WH-like_DNA-bd_sf"/>
</dbReference>
<name>A0ABN9E3R8_9NEOB</name>
<accession>A0ABN9E3R8</accession>
<evidence type="ECO:0000259" key="1">
    <source>
        <dbReference type="Pfam" id="PF25787"/>
    </source>
</evidence>
<keyword evidence="3" id="KW-1185">Reference proteome</keyword>
<evidence type="ECO:0000313" key="3">
    <source>
        <dbReference type="Proteomes" id="UP001162483"/>
    </source>
</evidence>
<dbReference type="Proteomes" id="UP001162483">
    <property type="component" value="Unassembled WGS sequence"/>
</dbReference>
<sequence length="104" mass="11571">MAKNSEDLKKRIVALHKDGLSYKKIAKTLKLSCSTVAKTIQLFNRTGSTQNRPCHCRPKKLRACAQRHIQRLSLANRRMSAASIVAEVEGCSDHTPHTASNWSA</sequence>
<reference evidence="2" key="1">
    <citation type="submission" date="2023-05" db="EMBL/GenBank/DDBJ databases">
        <authorList>
            <person name="Stuckert A."/>
        </authorList>
    </citation>
    <scope>NUCLEOTIDE SEQUENCE</scope>
</reference>
<dbReference type="SUPFAM" id="SSF46689">
    <property type="entry name" value="Homeodomain-like"/>
    <property type="match status" value="1"/>
</dbReference>
<dbReference type="EMBL" id="CATNWA010014992">
    <property type="protein sequence ID" value="CAI9578286.1"/>
    <property type="molecule type" value="Genomic_DNA"/>
</dbReference>
<dbReference type="InterPro" id="IPR009057">
    <property type="entry name" value="Homeodomain-like_sf"/>
</dbReference>
<protein>
    <recommendedName>
        <fullName evidence="1">Sleeping Beauty transposase HTH domain-containing protein</fullName>
    </recommendedName>
</protein>
<gene>
    <name evidence="2" type="ORF">SPARVUS_LOCUS8907051</name>
</gene>
<dbReference type="Pfam" id="PF25787">
    <property type="entry name" value="HTH_SB"/>
    <property type="match status" value="1"/>
</dbReference>
<proteinExistence type="predicted"/>
<comment type="caution">
    <text evidence="2">The sequence shown here is derived from an EMBL/GenBank/DDBJ whole genome shotgun (WGS) entry which is preliminary data.</text>
</comment>